<dbReference type="AlphaFoldDB" id="A0A7Z7B6S2"/>
<evidence type="ECO:0000256" key="1">
    <source>
        <dbReference type="SAM" id="Phobius"/>
    </source>
</evidence>
<comment type="caution">
    <text evidence="2">The sequence shown here is derived from an EMBL/GenBank/DDBJ whole genome shotgun (WGS) entry which is preliminary data.</text>
</comment>
<keyword evidence="3" id="KW-1185">Reference proteome</keyword>
<evidence type="ECO:0000313" key="2">
    <source>
        <dbReference type="EMBL" id="SDH89423.1"/>
    </source>
</evidence>
<protein>
    <submittedName>
        <fullName evidence="2">Uncharacterized protein</fullName>
    </submittedName>
</protein>
<organism evidence="2 3">
    <name type="scientific">Paraburkholderia steynii</name>
    <dbReference type="NCBI Taxonomy" id="1245441"/>
    <lineage>
        <taxon>Bacteria</taxon>
        <taxon>Pseudomonadati</taxon>
        <taxon>Pseudomonadota</taxon>
        <taxon>Betaproteobacteria</taxon>
        <taxon>Burkholderiales</taxon>
        <taxon>Burkholderiaceae</taxon>
        <taxon>Paraburkholderia</taxon>
    </lineage>
</organism>
<dbReference type="Proteomes" id="UP000198900">
    <property type="component" value="Unassembled WGS sequence"/>
</dbReference>
<gene>
    <name evidence="2" type="ORF">SAMN04487926_109134</name>
</gene>
<keyword evidence="1" id="KW-1133">Transmembrane helix</keyword>
<dbReference type="EMBL" id="FNDI01000009">
    <property type="protein sequence ID" value="SDH89423.1"/>
    <property type="molecule type" value="Genomic_DNA"/>
</dbReference>
<keyword evidence="1" id="KW-0812">Transmembrane</keyword>
<accession>A0A7Z7B6S2</accession>
<sequence length="52" mass="6028">MTYAMLGIAAIVALMFGVALWRYRRSVIRKREIRWLGGSADCKDGLLKEWVR</sequence>
<keyword evidence="1" id="KW-0472">Membrane</keyword>
<evidence type="ECO:0000313" key="3">
    <source>
        <dbReference type="Proteomes" id="UP000198900"/>
    </source>
</evidence>
<name>A0A7Z7B6S2_9BURK</name>
<feature type="transmembrane region" description="Helical" evidence="1">
    <location>
        <begin position="6"/>
        <end position="23"/>
    </location>
</feature>
<proteinExistence type="predicted"/>
<reference evidence="2" key="1">
    <citation type="submission" date="2016-10" db="EMBL/GenBank/DDBJ databases">
        <authorList>
            <person name="Varghese N."/>
            <person name="Submissions S."/>
        </authorList>
    </citation>
    <scope>NUCLEOTIDE SEQUENCE [LARGE SCALE GENOMIC DNA]</scope>
    <source>
        <strain evidence="2">YR281</strain>
    </source>
</reference>